<dbReference type="InterPro" id="IPR017853">
    <property type="entry name" value="GH"/>
</dbReference>
<evidence type="ECO:0000256" key="8">
    <source>
        <dbReference type="ARBA" id="ARBA00032194"/>
    </source>
</evidence>
<dbReference type="Proteomes" id="UP000236220">
    <property type="component" value="Unassembled WGS sequence"/>
</dbReference>
<comment type="similarity">
    <text evidence="2 10">Belongs to the glycosyl hydrolase 3 family.</text>
</comment>
<dbReference type="PROSITE" id="PS00775">
    <property type="entry name" value="GLYCOSYL_HYDROL_F3"/>
    <property type="match status" value="1"/>
</dbReference>
<evidence type="ECO:0000256" key="3">
    <source>
        <dbReference type="ARBA" id="ARBA00012744"/>
    </source>
</evidence>
<evidence type="ECO:0000256" key="9">
    <source>
        <dbReference type="ARBA" id="ARBA00032594"/>
    </source>
</evidence>
<comment type="caution">
    <text evidence="13">The sequence shown here is derived from an EMBL/GenBank/DDBJ whole genome shotgun (WGS) entry which is preliminary data.</text>
</comment>
<dbReference type="EC" id="3.2.1.21" evidence="3"/>
<gene>
    <name evidence="13" type="ORF">Lysil_2395</name>
</gene>
<dbReference type="OrthoDB" id="9781691at2"/>
<evidence type="ECO:0000313" key="13">
    <source>
        <dbReference type="EMBL" id="PNS08219.1"/>
    </source>
</evidence>
<evidence type="ECO:0000256" key="10">
    <source>
        <dbReference type="RuleBase" id="RU361161"/>
    </source>
</evidence>
<keyword evidence="14" id="KW-1185">Reference proteome</keyword>
<evidence type="ECO:0000256" key="5">
    <source>
        <dbReference type="ARBA" id="ARBA00022801"/>
    </source>
</evidence>
<evidence type="ECO:0000259" key="12">
    <source>
        <dbReference type="SMART" id="SM01217"/>
    </source>
</evidence>
<evidence type="ECO:0000256" key="11">
    <source>
        <dbReference type="SAM" id="SignalP"/>
    </source>
</evidence>
<dbReference type="InterPro" id="IPR013783">
    <property type="entry name" value="Ig-like_fold"/>
</dbReference>
<evidence type="ECO:0000313" key="14">
    <source>
        <dbReference type="Proteomes" id="UP000236220"/>
    </source>
</evidence>
<dbReference type="Pfam" id="PF01915">
    <property type="entry name" value="Glyco_hydro_3_C"/>
    <property type="match status" value="1"/>
</dbReference>
<dbReference type="GO" id="GO:0008422">
    <property type="term" value="F:beta-glucosidase activity"/>
    <property type="evidence" value="ECO:0007669"/>
    <property type="project" value="UniProtKB-EC"/>
</dbReference>
<dbReference type="FunFam" id="2.60.40.10:FF:000495">
    <property type="entry name" value="Periplasmic beta-glucosidase"/>
    <property type="match status" value="1"/>
</dbReference>
<dbReference type="Gene3D" id="3.40.50.1700">
    <property type="entry name" value="Glycoside hydrolase family 3 C-terminal domain"/>
    <property type="match status" value="1"/>
</dbReference>
<feature type="signal peptide" evidence="11">
    <location>
        <begin position="1"/>
        <end position="25"/>
    </location>
</feature>
<dbReference type="PRINTS" id="PR00133">
    <property type="entry name" value="GLHYDRLASE3"/>
</dbReference>
<dbReference type="FunFam" id="3.20.20.300:FF:000005">
    <property type="entry name" value="Periplasmic beta-glucosidase"/>
    <property type="match status" value="1"/>
</dbReference>
<dbReference type="Gene3D" id="2.60.40.10">
    <property type="entry name" value="Immunoglobulins"/>
    <property type="match status" value="1"/>
</dbReference>
<evidence type="ECO:0000256" key="1">
    <source>
        <dbReference type="ARBA" id="ARBA00000448"/>
    </source>
</evidence>
<feature type="domain" description="Fibronectin type III-like" evidence="12">
    <location>
        <begin position="664"/>
        <end position="733"/>
    </location>
</feature>
<keyword evidence="6 10" id="KW-0326">Glycosidase</keyword>
<dbReference type="AlphaFoldDB" id="A0A2K1PZK9"/>
<dbReference type="InterPro" id="IPR026891">
    <property type="entry name" value="Fn3-like"/>
</dbReference>
<name>A0A2K1PZK9_9GAMM</name>
<reference evidence="13 14" key="1">
    <citation type="submission" date="2017-08" db="EMBL/GenBank/DDBJ databases">
        <title>Lysobacter sylvestris genome.</title>
        <authorList>
            <person name="Zhang D.-C."/>
            <person name="Albuquerque L."/>
            <person name="Franca L."/>
            <person name="Froufe H.J.C."/>
            <person name="Barroso C."/>
            <person name="Egas C."/>
            <person name="Da Costa M."/>
            <person name="Margesin R."/>
        </authorList>
    </citation>
    <scope>NUCLEOTIDE SEQUENCE [LARGE SCALE GENOMIC DNA]</scope>
    <source>
        <strain evidence="13 14">AM20-91</strain>
    </source>
</reference>
<protein>
    <recommendedName>
        <fullName evidence="3">beta-glucosidase</fullName>
        <ecNumber evidence="3">3.2.1.21</ecNumber>
    </recommendedName>
    <alternativeName>
        <fullName evidence="9">Beta-D-glucoside glucohydrolase</fullName>
    </alternativeName>
    <alternativeName>
        <fullName evidence="7">Cellobiase</fullName>
    </alternativeName>
    <alternativeName>
        <fullName evidence="8">Gentiobiase</fullName>
    </alternativeName>
</protein>
<dbReference type="InterPro" id="IPR001764">
    <property type="entry name" value="Glyco_hydro_3_N"/>
</dbReference>
<dbReference type="InterPro" id="IPR036962">
    <property type="entry name" value="Glyco_hydro_3_N_sf"/>
</dbReference>
<evidence type="ECO:0000256" key="2">
    <source>
        <dbReference type="ARBA" id="ARBA00005336"/>
    </source>
</evidence>
<keyword evidence="4 11" id="KW-0732">Signal</keyword>
<comment type="catalytic activity">
    <reaction evidence="1">
        <text>Hydrolysis of terminal, non-reducing beta-D-glucosyl residues with release of beta-D-glucose.</text>
        <dbReference type="EC" id="3.2.1.21"/>
    </reaction>
</comment>
<dbReference type="InterPro" id="IPR002772">
    <property type="entry name" value="Glyco_hydro_3_C"/>
</dbReference>
<keyword evidence="5 10" id="KW-0378">Hydrolase</keyword>
<dbReference type="SMART" id="SM01217">
    <property type="entry name" value="Fn3_like"/>
    <property type="match status" value="1"/>
</dbReference>
<dbReference type="EMBL" id="NPZB01000002">
    <property type="protein sequence ID" value="PNS08219.1"/>
    <property type="molecule type" value="Genomic_DNA"/>
</dbReference>
<evidence type="ECO:0000256" key="7">
    <source>
        <dbReference type="ARBA" id="ARBA00031448"/>
    </source>
</evidence>
<dbReference type="Pfam" id="PF00933">
    <property type="entry name" value="Glyco_hydro_3"/>
    <property type="match status" value="1"/>
</dbReference>
<organism evidence="13 14">
    <name type="scientific">Solilutibacter silvestris</name>
    <dbReference type="NCBI Taxonomy" id="1645665"/>
    <lineage>
        <taxon>Bacteria</taxon>
        <taxon>Pseudomonadati</taxon>
        <taxon>Pseudomonadota</taxon>
        <taxon>Gammaproteobacteria</taxon>
        <taxon>Lysobacterales</taxon>
        <taxon>Lysobacteraceae</taxon>
        <taxon>Solilutibacter</taxon>
    </lineage>
</organism>
<dbReference type="PANTHER" id="PTHR30620:SF16">
    <property type="entry name" value="LYSOSOMAL BETA GLUCOSIDASE"/>
    <property type="match status" value="1"/>
</dbReference>
<dbReference type="RefSeq" id="WP_103075830.1">
    <property type="nucleotide sequence ID" value="NZ_NPZB01000002.1"/>
</dbReference>
<dbReference type="InterPro" id="IPR036881">
    <property type="entry name" value="Glyco_hydro_3_C_sf"/>
</dbReference>
<dbReference type="PANTHER" id="PTHR30620">
    <property type="entry name" value="PERIPLASMIC BETA-GLUCOSIDASE-RELATED"/>
    <property type="match status" value="1"/>
</dbReference>
<dbReference type="GO" id="GO:0009251">
    <property type="term" value="P:glucan catabolic process"/>
    <property type="evidence" value="ECO:0007669"/>
    <property type="project" value="TreeGrafter"/>
</dbReference>
<dbReference type="Pfam" id="PF14310">
    <property type="entry name" value="Fn3-like"/>
    <property type="match status" value="1"/>
</dbReference>
<dbReference type="InterPro" id="IPR019800">
    <property type="entry name" value="Glyco_hydro_3_AS"/>
</dbReference>
<accession>A0A2K1PZK9</accession>
<proteinExistence type="inferred from homology"/>
<dbReference type="SUPFAM" id="SSF52279">
    <property type="entry name" value="Beta-D-glucan exohydrolase, C-terminal domain"/>
    <property type="match status" value="1"/>
</dbReference>
<sequence length="747" mass="79583">MHSSIRRLSLITALTALLHPAYASAADCSAASPRIRNLMARMTAAEKLGQLNQLARQAIATGAAGSQGQAGGDEVIAAGGVGSFLGVRGVADTRRLQEIAVTRSRLKIPLLFADDVIHGYRTIFPVPLAEAGSFDPELAERSARIAAVEASASGIHWTYAPMVDIARDPRWGRVVEGSGEDPYLGSMMAAARVRGFQGRDLSAHDSVLATAKHFVGYGAAEGGRDYNIASMSPQTLQDVYLPPFKAAVDAGVGSIMAAFNELDGTPMHANGALINGLLRKQWGWNGVVVSDYTGVMELMNHGVAGNRGDAGERALRAGVDVDMISEIYSKELPQRVASGRLPLAVVDASVQRVLVAKCRLGLFDDPYRGADPARERASILTPEHRQVARVAAGRSIVLLKNARDVLPLRKDIGEVAVIGPLADQPWAMVGNWPGAGKPEDAVTPLAALRNTLGEKRVVYARGSELIGDDRSGFAAAVKAARDSDVVLLFVGESPEMSAEAASRTSLDLPGNQQALADALVATGKPVVAVLLNGRPLSVGKLAEETSALVEAWFPGIEGGNAISDILFGDVNPAARLAITFPRNVGQVPIYYAHKMTGRPPRAEEKYTSKYIDAPWTPLFSFGYGLSYTTFGYDKLRIASPRITANGRQKVTVTVTNTGTRAGDEVVQLYLRDEVASVTRPVRQLRGFRRIHLAVGESGAITFELGREDYAFHDAGMRKVVEPGRFSVFVGGSSEATLSGSFEVIAQH</sequence>
<dbReference type="Gene3D" id="3.20.20.300">
    <property type="entry name" value="Glycoside hydrolase, family 3, N-terminal domain"/>
    <property type="match status" value="1"/>
</dbReference>
<evidence type="ECO:0000256" key="4">
    <source>
        <dbReference type="ARBA" id="ARBA00022729"/>
    </source>
</evidence>
<feature type="chain" id="PRO_5014395794" description="beta-glucosidase" evidence="11">
    <location>
        <begin position="26"/>
        <end position="747"/>
    </location>
</feature>
<evidence type="ECO:0000256" key="6">
    <source>
        <dbReference type="ARBA" id="ARBA00023295"/>
    </source>
</evidence>
<dbReference type="SUPFAM" id="SSF51445">
    <property type="entry name" value="(Trans)glycosidases"/>
    <property type="match status" value="1"/>
</dbReference>
<dbReference type="InterPro" id="IPR051915">
    <property type="entry name" value="Cellulose_Degrad_GH3"/>
</dbReference>